<dbReference type="Proteomes" id="UP000186313">
    <property type="component" value="Unassembled WGS sequence"/>
</dbReference>
<feature type="signal peptide" evidence="1">
    <location>
        <begin position="1"/>
        <end position="19"/>
    </location>
</feature>
<feature type="chain" id="PRO_5012660872" description="Tetratricopeptide repeat protein" evidence="1">
    <location>
        <begin position="20"/>
        <end position="388"/>
    </location>
</feature>
<comment type="caution">
    <text evidence="2">The sequence shown here is derived from an EMBL/GenBank/DDBJ whole genome shotgun (WGS) entry which is preliminary data.</text>
</comment>
<keyword evidence="1" id="KW-0732">Signal</keyword>
<gene>
    <name evidence="2" type="ORF">BIY22_01650</name>
</gene>
<evidence type="ECO:0000313" key="2">
    <source>
        <dbReference type="EMBL" id="OLQ93222.1"/>
    </source>
</evidence>
<organism evidence="2 3">
    <name type="scientific">Vibrio panuliri</name>
    <dbReference type="NCBI Taxonomy" id="1381081"/>
    <lineage>
        <taxon>Bacteria</taxon>
        <taxon>Pseudomonadati</taxon>
        <taxon>Pseudomonadota</taxon>
        <taxon>Gammaproteobacteria</taxon>
        <taxon>Vibrionales</taxon>
        <taxon>Vibrionaceae</taxon>
        <taxon>Vibrio</taxon>
    </lineage>
</organism>
<dbReference type="EMBL" id="MJMJ01000001">
    <property type="protein sequence ID" value="OLQ93222.1"/>
    <property type="molecule type" value="Genomic_DNA"/>
</dbReference>
<name>A0A1Q9HQW7_9VIBR</name>
<protein>
    <recommendedName>
        <fullName evidence="4">Tetratricopeptide repeat protein</fullName>
    </recommendedName>
</protein>
<dbReference type="AlphaFoldDB" id="A0A1Q9HQW7"/>
<dbReference type="SUPFAM" id="SSF48452">
    <property type="entry name" value="TPR-like"/>
    <property type="match status" value="1"/>
</dbReference>
<proteinExistence type="predicted"/>
<evidence type="ECO:0000256" key="1">
    <source>
        <dbReference type="SAM" id="SignalP"/>
    </source>
</evidence>
<dbReference type="Gene3D" id="1.25.40.10">
    <property type="entry name" value="Tetratricopeptide repeat domain"/>
    <property type="match status" value="1"/>
</dbReference>
<dbReference type="OrthoDB" id="5905608at2"/>
<sequence length="388" mass="44725">MNWKNSLFILCLVSSLSFASSEARHYQTYQRLQMQLQQNPLATLSAIELFVKQVQSADKQSQQMAAYLQLQACIALNRYPCAATAVESLLALNQDKARQPDLLKLSAQLHYQTESYQTVIERVNSWLVTTQAMEQKPLATQYAELYSLKAYGLFHQHAYRKAADAMELAVGYQRTEQREVFLLGLYQQLTDWHNVNRVLRSLVSQYAQNADYWEKYAYSFLKLEREQQAVNALGSAYKADRLPQRSIILYAQLLLRFHAPAQAVKVLEQNRQLSENPSYQPLLTQSYLLARDRRKAAEWLAKSDKKDSYATRGLLAYQQGNWREAADLFKRLDGSKKSNHYWLLLAAISEFELKHWASARASFQRLAGTSYDELASQWLSQIDYLTSG</sequence>
<evidence type="ECO:0000313" key="3">
    <source>
        <dbReference type="Proteomes" id="UP000186313"/>
    </source>
</evidence>
<dbReference type="STRING" id="1381081.BIY22_01650"/>
<evidence type="ECO:0008006" key="4">
    <source>
        <dbReference type="Google" id="ProtNLM"/>
    </source>
</evidence>
<dbReference type="RefSeq" id="WP_075705861.1">
    <property type="nucleotide sequence ID" value="NZ_MJMJ01000001.1"/>
</dbReference>
<reference evidence="2 3" key="1">
    <citation type="submission" date="2016-09" db="EMBL/GenBank/DDBJ databases">
        <title>Genomic Taxonomy of the Vibrionaceae.</title>
        <authorList>
            <person name="Gonzalez-Castillo A."/>
            <person name="Gomez-Gil B."/>
            <person name="Enciso-Ibarra K."/>
        </authorList>
    </citation>
    <scope>NUCLEOTIDE SEQUENCE [LARGE SCALE GENOMIC DNA]</scope>
    <source>
        <strain evidence="2 3">CAIM 703</strain>
    </source>
</reference>
<dbReference type="InterPro" id="IPR011990">
    <property type="entry name" value="TPR-like_helical_dom_sf"/>
</dbReference>
<accession>A0A1Q9HQW7</accession>